<reference evidence="4" key="1">
    <citation type="journal article" date="2019" name="Int. J. Syst. Evol. Microbiol.">
        <title>The Global Catalogue of Microorganisms (GCM) 10K type strain sequencing project: providing services to taxonomists for standard genome sequencing and annotation.</title>
        <authorList>
            <consortium name="The Broad Institute Genomics Platform"/>
            <consortium name="The Broad Institute Genome Sequencing Center for Infectious Disease"/>
            <person name="Wu L."/>
            <person name="Ma J."/>
        </authorList>
    </citation>
    <scope>NUCLEOTIDE SEQUENCE [LARGE SCALE GENOMIC DNA]</scope>
    <source>
        <strain evidence="4">JCM 7356</strain>
    </source>
</reference>
<evidence type="ECO:0000259" key="1">
    <source>
        <dbReference type="Pfam" id="PF04149"/>
    </source>
</evidence>
<comment type="caution">
    <text evidence="3">The sequence shown here is derived from an EMBL/GenBank/DDBJ whole genome shotgun (WGS) entry which is preliminary data.</text>
</comment>
<protein>
    <recommendedName>
        <fullName evidence="5">DUF397 domain-containing protein</fullName>
    </recommendedName>
</protein>
<dbReference type="InterPro" id="IPR007278">
    <property type="entry name" value="DUF397"/>
</dbReference>
<sequence length="215" mass="23785">MLRGSITQDQADERVAFLANRQRLLEQKSPPIIHAAMDQSCLARPIGGREVMFEQLSHLEHLAVRPNITVQIAPFSLGEHRPFTLPVVLLTLPDHTVVGYTESQARGYLERAREAVAAWERDYDQLQVESLSKARPWPRSATFERTLRMHDLADASWLKSSHSDNGGSCVEVAPGFPGAVPVRDSKDPEGPALIFSTEAFAVFVAGVRNGEFGEV</sequence>
<accession>A0ABP5Q8K4</accession>
<gene>
    <name evidence="3" type="ORF">GCM10010430_02930</name>
</gene>
<name>A0ABP5Q8K4_9ACTN</name>
<dbReference type="Pfam" id="PF04149">
    <property type="entry name" value="DUF397"/>
    <property type="match status" value="1"/>
</dbReference>
<evidence type="ECO:0000313" key="3">
    <source>
        <dbReference type="EMBL" id="GAA2227033.1"/>
    </source>
</evidence>
<feature type="domain" description="DUF5753" evidence="2">
    <location>
        <begin position="5"/>
        <end position="134"/>
    </location>
</feature>
<proteinExistence type="predicted"/>
<organism evidence="3 4">
    <name type="scientific">Kitasatospora cystarginea</name>
    <dbReference type="NCBI Taxonomy" id="58350"/>
    <lineage>
        <taxon>Bacteria</taxon>
        <taxon>Bacillati</taxon>
        <taxon>Actinomycetota</taxon>
        <taxon>Actinomycetes</taxon>
        <taxon>Kitasatosporales</taxon>
        <taxon>Streptomycetaceae</taxon>
        <taxon>Kitasatospora</taxon>
    </lineage>
</organism>
<keyword evidence="4" id="KW-1185">Reference proteome</keyword>
<feature type="domain" description="DUF397" evidence="1">
    <location>
        <begin position="155"/>
        <end position="208"/>
    </location>
</feature>
<dbReference type="Pfam" id="PF19054">
    <property type="entry name" value="DUF5753"/>
    <property type="match status" value="1"/>
</dbReference>
<evidence type="ECO:0000313" key="4">
    <source>
        <dbReference type="Proteomes" id="UP001500305"/>
    </source>
</evidence>
<dbReference type="EMBL" id="BAAATR010000001">
    <property type="protein sequence ID" value="GAA2227033.1"/>
    <property type="molecule type" value="Genomic_DNA"/>
</dbReference>
<dbReference type="Proteomes" id="UP001500305">
    <property type="component" value="Unassembled WGS sequence"/>
</dbReference>
<evidence type="ECO:0008006" key="5">
    <source>
        <dbReference type="Google" id="ProtNLM"/>
    </source>
</evidence>
<evidence type="ECO:0000259" key="2">
    <source>
        <dbReference type="Pfam" id="PF19054"/>
    </source>
</evidence>
<dbReference type="InterPro" id="IPR043917">
    <property type="entry name" value="DUF5753"/>
</dbReference>